<feature type="coiled-coil region" evidence="1">
    <location>
        <begin position="150"/>
        <end position="237"/>
    </location>
</feature>
<feature type="coiled-coil region" evidence="1">
    <location>
        <begin position="31"/>
        <end position="86"/>
    </location>
</feature>
<comment type="caution">
    <text evidence="3">The sequence shown here is derived from an EMBL/GenBank/DDBJ whole genome shotgun (WGS) entry which is preliminary data.</text>
</comment>
<evidence type="ECO:0000256" key="1">
    <source>
        <dbReference type="SAM" id="Coils"/>
    </source>
</evidence>
<evidence type="ECO:0000259" key="2">
    <source>
        <dbReference type="Pfam" id="PF13406"/>
    </source>
</evidence>
<feature type="domain" description="Transglycosylase SLT" evidence="2">
    <location>
        <begin position="263"/>
        <end position="406"/>
    </location>
</feature>
<proteinExistence type="predicted"/>
<dbReference type="AlphaFoldDB" id="A0A0G0WMQ7"/>
<dbReference type="Gene3D" id="6.10.250.3150">
    <property type="match status" value="1"/>
</dbReference>
<evidence type="ECO:0000313" key="3">
    <source>
        <dbReference type="EMBL" id="KKS13367.1"/>
    </source>
</evidence>
<keyword evidence="1" id="KW-0175">Coiled coil</keyword>
<organism evidence="3 4">
    <name type="scientific">Candidatus Yanofskybacteria bacterium GW2011_GWA1_41_6</name>
    <dbReference type="NCBI Taxonomy" id="1619020"/>
    <lineage>
        <taxon>Bacteria</taxon>
        <taxon>Candidatus Yanofskyibacteriota</taxon>
    </lineage>
</organism>
<name>A0A0G0WMQ7_9BACT</name>
<dbReference type="Proteomes" id="UP000034380">
    <property type="component" value="Unassembled WGS sequence"/>
</dbReference>
<dbReference type="InterPro" id="IPR031304">
    <property type="entry name" value="SLT_2"/>
</dbReference>
<dbReference type="Gene3D" id="1.10.8.350">
    <property type="entry name" value="Bacterial muramidase"/>
    <property type="match status" value="1"/>
</dbReference>
<dbReference type="InterPro" id="IPR023346">
    <property type="entry name" value="Lysozyme-like_dom_sf"/>
</dbReference>
<accession>A0A0G0WMQ7</accession>
<evidence type="ECO:0000313" key="4">
    <source>
        <dbReference type="Proteomes" id="UP000034380"/>
    </source>
</evidence>
<dbReference type="Pfam" id="PF13406">
    <property type="entry name" value="SLT_2"/>
    <property type="match status" value="1"/>
</dbReference>
<sequence>MINHSKIHILIFLAFLAVPLFFAGASVQDDIDAKNRLLEEYQRQMEEYIQEAEKAGTQSKTLQNEIARLNTQIKQVQLEIKSLDVSIKKTDLEIGVTETKIGDAETEIGTHKNALAQYIKIVNENDQRSLTEILLKNQNLSDFFNDLNSIQTTQDNLKTAINDIKRLKGQLEEHQTNLEDKQTELEQAKRLQEIEKRSIDATKAAQAKLLKDTQGKESKYQELVKKTQKDIEAIKNQIGYLIQNGISAEEAIKYGQLAAIGAGIRPAYLLAELEQESALGNNVGKCLIVDATSGATRRVTNGQVYKKGIHPTRDLALFLNITAELGKDPFQTPISCGSSWGGAMGPAQFIPSTWMGYREEVTRLTGHNPANPWSIEDAFVAAAAKLSKDGANSQTRAGEVAASKRYYCGSATSRSSGCNNYANSVQRLATEIAKNL</sequence>
<gene>
    <name evidence="3" type="ORF">UU70_C0017G0003</name>
</gene>
<protein>
    <submittedName>
        <fullName evidence="3">Peptidase, M23 family</fullName>
    </submittedName>
</protein>
<dbReference type="SUPFAM" id="SSF53955">
    <property type="entry name" value="Lysozyme-like"/>
    <property type="match status" value="1"/>
</dbReference>
<reference evidence="3 4" key="1">
    <citation type="journal article" date="2015" name="Nature">
        <title>rRNA introns, odd ribosomes, and small enigmatic genomes across a large radiation of phyla.</title>
        <authorList>
            <person name="Brown C.T."/>
            <person name="Hug L.A."/>
            <person name="Thomas B.C."/>
            <person name="Sharon I."/>
            <person name="Castelle C.J."/>
            <person name="Singh A."/>
            <person name="Wilkins M.J."/>
            <person name="Williams K.H."/>
            <person name="Banfield J.F."/>
        </authorList>
    </citation>
    <scope>NUCLEOTIDE SEQUENCE [LARGE SCALE GENOMIC DNA]</scope>
</reference>
<dbReference type="EMBL" id="LCBQ01000017">
    <property type="protein sequence ID" value="KKS13367.1"/>
    <property type="molecule type" value="Genomic_DNA"/>
</dbReference>